<gene>
    <name evidence="1" type="ORF">H7J73_20440</name>
</gene>
<protein>
    <submittedName>
        <fullName evidence="1">Uncharacterized protein</fullName>
    </submittedName>
</protein>
<keyword evidence="2" id="KW-1185">Reference proteome</keyword>
<evidence type="ECO:0000313" key="1">
    <source>
        <dbReference type="EMBL" id="MCV7228386.1"/>
    </source>
</evidence>
<proteinExistence type="predicted"/>
<sequence>MTEPDPYLQRAAAFLRSVPEPGWDAIHARVLAAVHAAPRAGWPLRVNTVADALGHGAIYLSDHALRAIVARELRRTYMCQPTSITFTLDQTALRAVHITITGSYGTQLRQLGDAIRHTVLTLIGDLLDNPHHPGTRLIEITITDIVTGDPSSPRIGAWPS</sequence>
<name>A0ABT3CG42_9MYCO</name>
<organism evidence="1 2">
    <name type="scientific">Mycolicibacterium komossense</name>
    <dbReference type="NCBI Taxonomy" id="1779"/>
    <lineage>
        <taxon>Bacteria</taxon>
        <taxon>Bacillati</taxon>
        <taxon>Actinomycetota</taxon>
        <taxon>Actinomycetes</taxon>
        <taxon>Mycobacteriales</taxon>
        <taxon>Mycobacteriaceae</taxon>
        <taxon>Mycolicibacterium</taxon>
    </lineage>
</organism>
<comment type="caution">
    <text evidence="1">The sequence shown here is derived from an EMBL/GenBank/DDBJ whole genome shotgun (WGS) entry which is preliminary data.</text>
</comment>
<dbReference type="EMBL" id="JACKTY010000033">
    <property type="protein sequence ID" value="MCV7228386.1"/>
    <property type="molecule type" value="Genomic_DNA"/>
</dbReference>
<dbReference type="Proteomes" id="UP001526201">
    <property type="component" value="Unassembled WGS sequence"/>
</dbReference>
<reference evidence="1 2" key="1">
    <citation type="journal article" date="2022" name="BMC Genomics">
        <title>Comparative genome analysis of mycobacteria focusing on tRNA and non-coding RNA.</title>
        <authorList>
            <person name="Behra P.R.K."/>
            <person name="Pettersson B.M.F."/>
            <person name="Ramesh M."/>
            <person name="Das S."/>
            <person name="Dasgupta S."/>
            <person name="Kirsebom L.A."/>
        </authorList>
    </citation>
    <scope>NUCLEOTIDE SEQUENCE [LARGE SCALE GENOMIC DNA]</scope>
    <source>
        <strain evidence="1 2">DSM 44078</strain>
    </source>
</reference>
<evidence type="ECO:0000313" key="2">
    <source>
        <dbReference type="Proteomes" id="UP001526201"/>
    </source>
</evidence>
<accession>A0ABT3CG42</accession>
<dbReference type="RefSeq" id="WP_264069520.1">
    <property type="nucleotide sequence ID" value="NZ_JACKTY010000033.1"/>
</dbReference>